<evidence type="ECO:0000313" key="7">
    <source>
        <dbReference type="Proteomes" id="UP000006565"/>
    </source>
</evidence>
<feature type="binding site" evidence="4">
    <location>
        <position position="308"/>
    </location>
    <ligand>
        <name>Zn(2+)</name>
        <dbReference type="ChEBI" id="CHEBI:29105"/>
    </ligand>
</feature>
<dbReference type="InterPro" id="IPR023512">
    <property type="entry name" value="Deaminase_MtaD/DadD"/>
</dbReference>
<comment type="similarity">
    <text evidence="4">Belongs to the metallo-dependent hydrolases superfamily. MTA/SAH deaminase family.</text>
</comment>
<dbReference type="Gene3D" id="2.30.40.10">
    <property type="entry name" value="Urease, subunit C, domain 1"/>
    <property type="match status" value="1"/>
</dbReference>
<feature type="binding site" evidence="4">
    <location>
        <position position="192"/>
    </location>
    <ligand>
        <name>substrate</name>
    </ligand>
</feature>
<reference evidence="6 7" key="1">
    <citation type="journal article" date="2010" name="Stand. Genomic Sci.">
        <title>Complete genome sequence of Methanoplanus petrolearius type strain (SEBR 4847).</title>
        <authorList>
            <person name="Brambilla E."/>
            <person name="Djao O.D."/>
            <person name="Daligault H."/>
            <person name="Lapidus A."/>
            <person name="Lucas S."/>
            <person name="Hammon N."/>
            <person name="Nolan M."/>
            <person name="Tice H."/>
            <person name="Cheng J.F."/>
            <person name="Han C."/>
            <person name="Tapia R."/>
            <person name="Goodwin L."/>
            <person name="Pitluck S."/>
            <person name="Liolios K."/>
            <person name="Ivanova N."/>
            <person name="Mavromatis K."/>
            <person name="Mikhailova N."/>
            <person name="Pati A."/>
            <person name="Chen A."/>
            <person name="Palaniappan K."/>
            <person name="Land M."/>
            <person name="Hauser L."/>
            <person name="Chang Y.J."/>
            <person name="Jeffries C.D."/>
            <person name="Rohde M."/>
            <person name="Spring S."/>
            <person name="Sikorski J."/>
            <person name="Goker M."/>
            <person name="Woyke T."/>
            <person name="Bristow J."/>
            <person name="Eisen J.A."/>
            <person name="Markowitz V."/>
            <person name="Hugenholtz P."/>
            <person name="Kyrpides N.C."/>
            <person name="Klenk H.P."/>
        </authorList>
    </citation>
    <scope>NUCLEOTIDE SEQUENCE [LARGE SCALE GENOMIC DNA]</scope>
    <source>
        <strain evidence="7">DSM 11571 / OCM 486 / SEBR 4847</strain>
    </source>
</reference>
<dbReference type="GO" id="GO:0004000">
    <property type="term" value="F:adenosine deaminase activity"/>
    <property type="evidence" value="ECO:0007669"/>
    <property type="project" value="UniProtKB-UniRule"/>
</dbReference>
<comment type="miscellaneous">
    <text evidence="4">SAH is a product of SAM methyltransferases and is known to be a feedback inhibitor of these enzymes. As a result of this inhibition, organisms have evolved efficient enzymes to metabolize SAH via different pathways. The pathway found in methanogens differs from the canonical pathway, it uses the deamination of S-adenosyl-L-homocysteine to form S-inosyl-L-homocysteine for the regeneration of SAM from S-adenosyl-L-homocysteine. 5'-deoxyadenosine is a radical SAM enzyme reaction product which strongly inhibits radical SAM enzymes. A pathway for removing this product must be present in methanogens where the MTA/SAH nucleosidase which normally metabolizes this compound is absent.</text>
</comment>
<dbReference type="InterPro" id="IPR006680">
    <property type="entry name" value="Amidohydro-rel"/>
</dbReference>
<comment type="cofactor">
    <cofactor evidence="4">
        <name>Zn(2+)</name>
        <dbReference type="ChEBI" id="CHEBI:29105"/>
    </cofactor>
    <text evidence="4">Binds 1 zinc ion per subunit.</text>
</comment>
<proteinExistence type="inferred from homology"/>
<dbReference type="SUPFAM" id="SSF51556">
    <property type="entry name" value="Metallo-dependent hydrolases"/>
    <property type="match status" value="1"/>
</dbReference>
<dbReference type="EC" id="3.5.4.31" evidence="4"/>
<comment type="subunit">
    <text evidence="4">Homotetramer.</text>
</comment>
<dbReference type="AlphaFoldDB" id="E1RJ81"/>
<evidence type="ECO:0000256" key="4">
    <source>
        <dbReference type="HAMAP-Rule" id="MF_01281"/>
    </source>
</evidence>
<dbReference type="GO" id="GO:0090613">
    <property type="term" value="F:5'-deoxyadenosine deaminase activity"/>
    <property type="evidence" value="ECO:0007669"/>
    <property type="project" value="UniProtKB-UniRule"/>
</dbReference>
<comment type="function">
    <text evidence="4">Catalyzes the deamination of three SAM-derived enzymatic products, namely 5'-deoxyadenosine, S-adenosyl-L-homocysteine, and 5'-methylthioadenosine, to produce the inosine analogs. Can also deaminate adenosine. The preferred substrate for this enzyme is 5'-deoxyadenosine, but all these substrates are efficiently deaminated. Likely functions in a S-adenosyl-L-methionine (SAM) recycling pathway from S-adenosyl-L-homocysteine (SAH) produced from SAM-dependent methylation reactions. May also be involved in the recycling of 5'-deoxyadenosine, whereupon the 5'-deoxyribose moiety of 5'-deoxyinosine is further metabolized to deoxyhexoses used for the biosynthesis of aromatic amino acids in methanogens.</text>
</comment>
<comment type="caution">
    <text evidence="4">Lacks conserved residue(s) required for the propagation of feature annotation.</text>
</comment>
<dbReference type="GO" id="GO:0006556">
    <property type="term" value="P:S-adenosylmethionine biosynthetic process"/>
    <property type="evidence" value="ECO:0007669"/>
    <property type="project" value="UniProtKB-UniRule"/>
</dbReference>
<feature type="domain" description="Amidohydrolase-related" evidence="5">
    <location>
        <begin position="62"/>
        <end position="409"/>
    </location>
</feature>
<dbReference type="GO" id="GO:0050270">
    <property type="term" value="F:S-adenosylhomocysteine deaminase activity"/>
    <property type="evidence" value="ECO:0007669"/>
    <property type="project" value="UniProtKB-EC"/>
</dbReference>
<evidence type="ECO:0000259" key="5">
    <source>
        <dbReference type="Pfam" id="PF01979"/>
    </source>
</evidence>
<feature type="binding site" evidence="4">
    <location>
        <position position="308"/>
    </location>
    <ligand>
        <name>substrate</name>
    </ligand>
</feature>
<dbReference type="SUPFAM" id="SSF51338">
    <property type="entry name" value="Composite domain of metallo-dependent hydrolases"/>
    <property type="match status" value="2"/>
</dbReference>
<dbReference type="UniPathway" id="UPA00315"/>
<dbReference type="InterPro" id="IPR011059">
    <property type="entry name" value="Metal-dep_hydrolase_composite"/>
</dbReference>
<dbReference type="PANTHER" id="PTHR43794:SF11">
    <property type="entry name" value="AMIDOHYDROLASE-RELATED DOMAIN-CONTAINING PROTEIN"/>
    <property type="match status" value="1"/>
</dbReference>
<dbReference type="HAMAP" id="MF_01281">
    <property type="entry name" value="MTA_SAH_deamin"/>
    <property type="match status" value="1"/>
</dbReference>
<dbReference type="OrthoDB" id="372084at2157"/>
<feature type="binding site" evidence="4">
    <location>
        <position position="73"/>
    </location>
    <ligand>
        <name>Zn(2+)</name>
        <dbReference type="ChEBI" id="CHEBI:29105"/>
    </ligand>
</feature>
<dbReference type="Pfam" id="PF01979">
    <property type="entry name" value="Amidohydro_1"/>
    <property type="match status" value="1"/>
</dbReference>
<comment type="pathway">
    <text evidence="4">Amino-acid biosynthesis; S-adenosyl-L-methionine biosynthesis.</text>
</comment>
<dbReference type="eggNOG" id="arCOG00695">
    <property type="taxonomic scope" value="Archaea"/>
</dbReference>
<evidence type="ECO:0000256" key="1">
    <source>
        <dbReference type="ARBA" id="ARBA00022723"/>
    </source>
</evidence>
<dbReference type="GeneID" id="9743285"/>
<protein>
    <recommendedName>
        <fullName evidence="4">5'-deoxyadenosine deaminase</fullName>
        <shortName evidence="4">5'-dA deaminase</shortName>
        <ecNumber evidence="4">3.5.4.41</ecNumber>
    </recommendedName>
    <alternativeName>
        <fullName evidence="4">5'-methylthioadenosine deaminase</fullName>
        <shortName evidence="4">MTA deaminase</shortName>
        <ecNumber evidence="4">3.5.4.31</ecNumber>
    </alternativeName>
    <alternativeName>
        <fullName evidence="4">Adenosine deaminase</fullName>
        <ecNumber evidence="4">3.5.4.4</ecNumber>
    </alternativeName>
    <alternativeName>
        <fullName evidence="4">S-adenosylhomocysteine deaminase</fullName>
        <shortName evidence="4">SAH deaminase</shortName>
        <ecNumber evidence="4">3.5.4.28</ecNumber>
    </alternativeName>
</protein>
<feature type="binding site" evidence="4">
    <location>
        <position position="71"/>
    </location>
    <ligand>
        <name>Zn(2+)</name>
        <dbReference type="ChEBI" id="CHEBI:29105"/>
    </ligand>
</feature>
<dbReference type="RefSeq" id="WP_013328777.1">
    <property type="nucleotide sequence ID" value="NC_014507.1"/>
</dbReference>
<comment type="catalytic activity">
    <reaction evidence="4">
        <text>5'-deoxyadenosine + H2O + H(+) = 5'-deoxyinosine + NH4(+)</text>
        <dbReference type="Rhea" id="RHEA:42892"/>
        <dbReference type="ChEBI" id="CHEBI:15377"/>
        <dbReference type="ChEBI" id="CHEBI:15378"/>
        <dbReference type="ChEBI" id="CHEBI:17319"/>
        <dbReference type="ChEBI" id="CHEBI:28938"/>
        <dbReference type="ChEBI" id="CHEBI:82775"/>
        <dbReference type="EC" id="3.5.4.41"/>
    </reaction>
</comment>
<evidence type="ECO:0000256" key="2">
    <source>
        <dbReference type="ARBA" id="ARBA00022801"/>
    </source>
</evidence>
<keyword evidence="3 4" id="KW-0862">Zinc</keyword>
<accession>E1RJ81</accession>
<dbReference type="EC" id="3.5.4.41" evidence="4"/>
<dbReference type="Proteomes" id="UP000006565">
    <property type="component" value="Chromosome"/>
</dbReference>
<dbReference type="Gene3D" id="3.20.20.140">
    <property type="entry name" value="Metal-dependent hydrolases"/>
    <property type="match status" value="1"/>
</dbReference>
<dbReference type="GO" id="GO:0090614">
    <property type="term" value="F:5'-methylthioadenosine deaminase activity"/>
    <property type="evidence" value="ECO:0007669"/>
    <property type="project" value="UniProtKB-EC"/>
</dbReference>
<comment type="catalytic activity">
    <reaction evidence="4">
        <text>S-adenosyl-L-homocysteine + H2O + H(+) = S-inosyl-L-homocysteine + NH4(+)</text>
        <dbReference type="Rhea" id="RHEA:20716"/>
        <dbReference type="ChEBI" id="CHEBI:15377"/>
        <dbReference type="ChEBI" id="CHEBI:15378"/>
        <dbReference type="ChEBI" id="CHEBI:28938"/>
        <dbReference type="ChEBI" id="CHEBI:57856"/>
        <dbReference type="ChEBI" id="CHEBI:57985"/>
        <dbReference type="EC" id="3.5.4.28"/>
    </reaction>
</comment>
<name>E1RJ81_METP4</name>
<dbReference type="InterPro" id="IPR050287">
    <property type="entry name" value="MTA/SAH_deaminase"/>
</dbReference>
<feature type="binding site" evidence="4">
    <location>
        <position position="222"/>
    </location>
    <ligand>
        <name>substrate</name>
    </ligand>
</feature>
<keyword evidence="7" id="KW-1185">Reference proteome</keyword>
<feature type="binding site" evidence="4">
    <location>
        <position position="219"/>
    </location>
    <ligand>
        <name>Zn(2+)</name>
        <dbReference type="ChEBI" id="CHEBI:29105"/>
    </ligand>
</feature>
<dbReference type="EMBL" id="CP002117">
    <property type="protein sequence ID" value="ADN35599.1"/>
    <property type="molecule type" value="Genomic_DNA"/>
</dbReference>
<evidence type="ECO:0000313" key="6">
    <source>
        <dbReference type="EMBL" id="ADN35599.1"/>
    </source>
</evidence>
<dbReference type="EC" id="3.5.4.4" evidence="4"/>
<dbReference type="KEGG" id="mpi:Mpet_0828"/>
<feature type="binding site" evidence="4">
    <location>
        <position position="100"/>
    </location>
    <ligand>
        <name>substrate</name>
    </ligand>
</feature>
<dbReference type="GO" id="GO:0046872">
    <property type="term" value="F:metal ion binding"/>
    <property type="evidence" value="ECO:0007669"/>
    <property type="project" value="UniProtKB-KW"/>
</dbReference>
<evidence type="ECO:0000256" key="3">
    <source>
        <dbReference type="ARBA" id="ARBA00022833"/>
    </source>
</evidence>
<dbReference type="EC" id="3.5.4.28" evidence="4"/>
<keyword evidence="1 4" id="KW-0479">Metal-binding</keyword>
<dbReference type="CDD" id="cd01298">
    <property type="entry name" value="ATZ_TRZ_like"/>
    <property type="match status" value="1"/>
</dbReference>
<keyword evidence="2 4" id="KW-0378">Hydrolase</keyword>
<dbReference type="FunFam" id="3.20.20.140:FF:000014">
    <property type="entry name" value="5-methylthioadenosine/S-adenosylhomocysteine deaminase"/>
    <property type="match status" value="1"/>
</dbReference>
<comment type="catalytic activity">
    <reaction evidence="4">
        <text>S-methyl-5'-thioadenosine + H2O + H(+) = S-methyl-5'-thioinosine + NH4(+)</text>
        <dbReference type="Rhea" id="RHEA:25025"/>
        <dbReference type="ChEBI" id="CHEBI:15377"/>
        <dbReference type="ChEBI" id="CHEBI:15378"/>
        <dbReference type="ChEBI" id="CHEBI:17509"/>
        <dbReference type="ChEBI" id="CHEBI:28938"/>
        <dbReference type="ChEBI" id="CHEBI:48595"/>
        <dbReference type="EC" id="3.5.4.31"/>
    </reaction>
</comment>
<gene>
    <name evidence="4" type="primary">dadD</name>
    <name evidence="6" type="ordered locus">Mpet_0828</name>
</gene>
<organism evidence="6 7">
    <name type="scientific">Methanolacinia petrolearia (strain DSM 11571 / OCM 486 / SEBR 4847)</name>
    <name type="common">Methanoplanus petrolearius</name>
    <dbReference type="NCBI Taxonomy" id="679926"/>
    <lineage>
        <taxon>Archaea</taxon>
        <taxon>Methanobacteriati</taxon>
        <taxon>Methanobacteriota</taxon>
        <taxon>Stenosarchaea group</taxon>
        <taxon>Methanomicrobia</taxon>
        <taxon>Methanomicrobiales</taxon>
        <taxon>Methanomicrobiaceae</taxon>
        <taxon>Methanolacinia</taxon>
    </lineage>
</organism>
<sequence length="441" mass="47910">MTNEDPDIFGGGSSVLLVNVIVNGKKGSIYIDESGKIGETCEGTNAGLKSEAEFIIDGNGAIATPGFTNTHTHAAMSLLRGYADDMHLQQWLSEKIWPLEAHLTGEDVYRGTELACIEMIRSGTIAFNDMYFFMDQAAKAVDEMGMKAVLCHGFIDFGDEAKRESEIKATEALYSHVKGMNNPRIKMATGPHAPYTVSREGLTWCSEFSKEKDVHLHIHLSETETEVKECIEQHGKKPAELLEECGCLTNKTIAAHCCWLDDAECELLGKYGVSPSHNPASNMKLAGGRAMPYQKLLDAGANPTLGTDGCSSNNNLDILEEVKFAALLQKFFWNSDTVLPANEAYDMITSAGAKALGFGPGRIEKGAPADIVLIRTDVACNTPLYNPVSNIIYSCGSNAVDTVICDGRVLMHENTIPGEEEILKKASETAFDLVRRKEDAG</sequence>
<dbReference type="HOGENOM" id="CLU_012358_2_1_2"/>
<dbReference type="InterPro" id="IPR032466">
    <property type="entry name" value="Metal_Hydrolase"/>
</dbReference>
<dbReference type="PANTHER" id="PTHR43794">
    <property type="entry name" value="AMINOHYDROLASE SSNA-RELATED"/>
    <property type="match status" value="1"/>
</dbReference>
<comment type="catalytic activity">
    <reaction evidence="4">
        <text>adenosine + H2O + H(+) = inosine + NH4(+)</text>
        <dbReference type="Rhea" id="RHEA:24408"/>
        <dbReference type="ChEBI" id="CHEBI:15377"/>
        <dbReference type="ChEBI" id="CHEBI:15378"/>
        <dbReference type="ChEBI" id="CHEBI:16335"/>
        <dbReference type="ChEBI" id="CHEBI:17596"/>
        <dbReference type="ChEBI" id="CHEBI:28938"/>
        <dbReference type="EC" id="3.5.4.4"/>
    </reaction>
</comment>
<dbReference type="STRING" id="679926.Mpet_0828"/>